<organism evidence="6 7">
    <name type="scientific">Chryseobacterium limigenitum</name>
    <dbReference type="NCBI Taxonomy" id="1612149"/>
    <lineage>
        <taxon>Bacteria</taxon>
        <taxon>Pseudomonadati</taxon>
        <taxon>Bacteroidota</taxon>
        <taxon>Flavobacteriia</taxon>
        <taxon>Flavobacteriales</taxon>
        <taxon>Weeksellaceae</taxon>
        <taxon>Chryseobacterium group</taxon>
        <taxon>Chryseobacterium</taxon>
    </lineage>
</organism>
<evidence type="ECO:0000313" key="6">
    <source>
        <dbReference type="EMBL" id="SFZ96768.1"/>
    </source>
</evidence>
<dbReference type="SUPFAM" id="SSF56349">
    <property type="entry name" value="DNA breaking-rejoining enzymes"/>
    <property type="match status" value="1"/>
</dbReference>
<dbReference type="Proteomes" id="UP000182034">
    <property type="component" value="Unassembled WGS sequence"/>
</dbReference>
<dbReference type="GO" id="GO:0006310">
    <property type="term" value="P:DNA recombination"/>
    <property type="evidence" value="ECO:0007669"/>
    <property type="project" value="UniProtKB-KW"/>
</dbReference>
<evidence type="ECO:0000259" key="4">
    <source>
        <dbReference type="Pfam" id="PF00589"/>
    </source>
</evidence>
<dbReference type="Gene3D" id="1.10.150.130">
    <property type="match status" value="1"/>
</dbReference>
<accession>A0A1K2IX45</accession>
<evidence type="ECO:0000313" key="7">
    <source>
        <dbReference type="Proteomes" id="UP000182034"/>
    </source>
</evidence>
<comment type="similarity">
    <text evidence="1">Belongs to the 'phage' integrase family.</text>
</comment>
<keyword evidence="3" id="KW-0233">DNA recombination</keyword>
<feature type="domain" description="Phage integrase SAM-like" evidence="5">
    <location>
        <begin position="115"/>
        <end position="202"/>
    </location>
</feature>
<dbReference type="InterPro" id="IPR010998">
    <property type="entry name" value="Integrase_recombinase_N"/>
</dbReference>
<dbReference type="AlphaFoldDB" id="A0A1K2IX45"/>
<protein>
    <submittedName>
        <fullName evidence="6">Site-specific recombinase XerD</fullName>
    </submittedName>
</protein>
<dbReference type="CDD" id="cd01185">
    <property type="entry name" value="INTN1_C_like"/>
    <property type="match status" value="1"/>
</dbReference>
<dbReference type="OrthoDB" id="1493636at2"/>
<evidence type="ECO:0000256" key="1">
    <source>
        <dbReference type="ARBA" id="ARBA00008857"/>
    </source>
</evidence>
<gene>
    <name evidence="6" type="ORF">SAMN05216324_12545</name>
</gene>
<dbReference type="PANTHER" id="PTHR30349">
    <property type="entry name" value="PHAGE INTEGRASE-RELATED"/>
    <property type="match status" value="1"/>
</dbReference>
<keyword evidence="7" id="KW-1185">Reference proteome</keyword>
<dbReference type="STRING" id="1612149.SAMN05216324_12545"/>
<feature type="domain" description="Tyr recombinase" evidence="4">
    <location>
        <begin position="249"/>
        <end position="400"/>
    </location>
</feature>
<proteinExistence type="inferred from homology"/>
<evidence type="ECO:0000256" key="2">
    <source>
        <dbReference type="ARBA" id="ARBA00023125"/>
    </source>
</evidence>
<dbReference type="GO" id="GO:0015074">
    <property type="term" value="P:DNA integration"/>
    <property type="evidence" value="ECO:0007669"/>
    <property type="project" value="InterPro"/>
</dbReference>
<evidence type="ECO:0000259" key="5">
    <source>
        <dbReference type="Pfam" id="PF13102"/>
    </source>
</evidence>
<keyword evidence="2" id="KW-0238">DNA-binding</keyword>
<name>A0A1K2IX45_9FLAO</name>
<dbReference type="InterPro" id="IPR013762">
    <property type="entry name" value="Integrase-like_cat_sf"/>
</dbReference>
<dbReference type="InterPro" id="IPR002104">
    <property type="entry name" value="Integrase_catalytic"/>
</dbReference>
<dbReference type="GO" id="GO:0003677">
    <property type="term" value="F:DNA binding"/>
    <property type="evidence" value="ECO:0007669"/>
    <property type="project" value="UniProtKB-KW"/>
</dbReference>
<dbReference type="PANTHER" id="PTHR30349:SF64">
    <property type="entry name" value="PROPHAGE INTEGRASE INTD-RELATED"/>
    <property type="match status" value="1"/>
</dbReference>
<reference evidence="7" key="1">
    <citation type="submission" date="2016-10" db="EMBL/GenBank/DDBJ databases">
        <authorList>
            <person name="Varghese N."/>
            <person name="Submissions S."/>
        </authorList>
    </citation>
    <scope>NUCLEOTIDE SEQUENCE [LARGE SCALE GENOMIC DNA]</scope>
    <source>
        <strain evidence="7">SUR2</strain>
    </source>
</reference>
<sequence length="415" mass="48829">MATINFLYRSTKEQAPLNIRLLFRCEGVDYVYGAKTLLKVDKEYWEKYHDQKRPKTIEIANRQREVNAEINDIQNFVLNAFEKALPSEIDKVWLQTKIDSYYNREPDKVRIPQGLIQFVDYYIQEKGNDITPSTVKKLNVVKHKLERYEKEKKVTLLISEINEQFKNNFIAYCTKENYAIGTVQRDLVFIKTFCNYAYEKGLEVDRNLSKLRIKVKKEIKHPYLSLLELEQIEKAELSDSLSNVRDWLIISCYTGQRISDFMNFNTSMIRVENGKSLLEFRQKKTNKLMTIPVLPKVMEVLEKRGGEFPNKISDQKYNDYLKEVCKKAKINQEIEGSKKTEIGANSGKYRKDEGVYEKWELVSSHIGRRSFATNFYGKIPTSHLIFMTGHTTERMFLEYIGKSTKDTALELFNYF</sequence>
<dbReference type="RefSeq" id="WP_072412652.1">
    <property type="nucleotide sequence ID" value="NZ_FPKW01000025.1"/>
</dbReference>
<dbReference type="InterPro" id="IPR011010">
    <property type="entry name" value="DNA_brk_join_enz"/>
</dbReference>
<dbReference type="Pfam" id="PF00589">
    <property type="entry name" value="Phage_integrase"/>
    <property type="match status" value="1"/>
</dbReference>
<dbReference type="Pfam" id="PF13102">
    <property type="entry name" value="Phage_int_SAM_5"/>
    <property type="match status" value="1"/>
</dbReference>
<dbReference type="Gene3D" id="1.10.443.10">
    <property type="entry name" value="Intergrase catalytic core"/>
    <property type="match status" value="1"/>
</dbReference>
<evidence type="ECO:0000256" key="3">
    <source>
        <dbReference type="ARBA" id="ARBA00023172"/>
    </source>
</evidence>
<dbReference type="EMBL" id="FPKW01000025">
    <property type="protein sequence ID" value="SFZ96768.1"/>
    <property type="molecule type" value="Genomic_DNA"/>
</dbReference>
<dbReference type="InterPro" id="IPR050090">
    <property type="entry name" value="Tyrosine_recombinase_XerCD"/>
</dbReference>
<dbReference type="InterPro" id="IPR025269">
    <property type="entry name" value="SAM-like_dom"/>
</dbReference>